<evidence type="ECO:0000313" key="16">
    <source>
        <dbReference type="Proteomes" id="UP000230796"/>
    </source>
</evidence>
<reference evidence="16" key="1">
    <citation type="submission" date="2017-09" db="EMBL/GenBank/DDBJ databases">
        <title>Depth-based differentiation of microbial function through sediment-hosted aquifers and enrichment of novel symbionts in the deep terrestrial subsurface.</title>
        <authorList>
            <person name="Probst A.J."/>
            <person name="Ladd B."/>
            <person name="Jarett J.K."/>
            <person name="Geller-Mcgrath D.E."/>
            <person name="Sieber C.M.K."/>
            <person name="Emerson J.B."/>
            <person name="Anantharaman K."/>
            <person name="Thomas B.C."/>
            <person name="Malmstrom R."/>
            <person name="Stieglmeier M."/>
            <person name="Klingl A."/>
            <person name="Woyke T."/>
            <person name="Ryan C.M."/>
            <person name="Banfield J.F."/>
        </authorList>
    </citation>
    <scope>NUCLEOTIDE SEQUENCE [LARGE SCALE GENOMIC DNA]</scope>
</reference>
<evidence type="ECO:0000256" key="1">
    <source>
        <dbReference type="ARBA" id="ARBA00005594"/>
    </source>
</evidence>
<evidence type="ECO:0000256" key="13">
    <source>
        <dbReference type="RuleBase" id="RU363036"/>
    </source>
</evidence>
<proteinExistence type="inferred from homology"/>
<dbReference type="InterPro" id="IPR002305">
    <property type="entry name" value="aa-tRNA-synth_Ic"/>
</dbReference>
<evidence type="ECO:0000256" key="2">
    <source>
        <dbReference type="ARBA" id="ARBA00013161"/>
    </source>
</evidence>
<keyword evidence="9 13" id="KW-0030">Aminoacyl-tRNA synthetase</keyword>
<comment type="similarity">
    <text evidence="1 13">Belongs to the class-I aminoacyl-tRNA synthetase family.</text>
</comment>
<dbReference type="PANTHER" id="PTHR43766:SF1">
    <property type="entry name" value="TRYPTOPHAN--TRNA LIGASE, MITOCHONDRIAL"/>
    <property type="match status" value="1"/>
</dbReference>
<keyword evidence="7 12" id="KW-0694">RNA-binding</keyword>
<gene>
    <name evidence="15" type="primary">trpS</name>
    <name evidence="15" type="ORF">COT87_02755</name>
</gene>
<evidence type="ECO:0000256" key="12">
    <source>
        <dbReference type="PROSITE-ProRule" id="PRU00209"/>
    </source>
</evidence>
<dbReference type="InterPro" id="IPR050203">
    <property type="entry name" value="Trp-tRNA_synthetase"/>
</dbReference>
<feature type="non-terminal residue" evidence="15">
    <location>
        <position position="1"/>
    </location>
</feature>
<dbReference type="GO" id="GO:0005524">
    <property type="term" value="F:ATP binding"/>
    <property type="evidence" value="ECO:0007669"/>
    <property type="project" value="UniProtKB-KW"/>
</dbReference>
<dbReference type="GO" id="GO:0004830">
    <property type="term" value="F:tryptophan-tRNA ligase activity"/>
    <property type="evidence" value="ECO:0007669"/>
    <property type="project" value="UniProtKB-UniRule"/>
</dbReference>
<evidence type="ECO:0000256" key="5">
    <source>
        <dbReference type="ARBA" id="ARBA00022741"/>
    </source>
</evidence>
<feature type="domain" description="TRNA-binding" evidence="14">
    <location>
        <begin position="279"/>
        <end position="388"/>
    </location>
</feature>
<dbReference type="PROSITE" id="PS50886">
    <property type="entry name" value="TRBD"/>
    <property type="match status" value="1"/>
</dbReference>
<dbReference type="EMBL" id="PFAF01000057">
    <property type="protein sequence ID" value="PIR98815.1"/>
    <property type="molecule type" value="Genomic_DNA"/>
</dbReference>
<sequence>KCVFFRQSDVSEHSQLAVILANFISYGQMKRMHAFKDKLQTGTSVDSINMGLFNYPILMAADILLYKPYGVPVGEDQRQHIELTRDIAESFNKTYKISTFPLPEPIISKEVGRVVGTDGERKMSKSLGNIIGIFEDEKVIEKQIMGSFTDPKRIKATDPGRVEGNPVFIYHDLMNDDKGEVEDLKARYRAGTVGDVEVKQKLVAAHKRKFAGARAKRKELEGNIELVKKILAEGAVKARKFASQTLAEVYKIIGEHNKLNNYIACRSGITMKSIINFDDYSKIEVRVGKIVEAMVPEGSNKLIQFRVDFGEYQKTIFSGIKEWYSPEELVGVKTMWVTNLTPKKTPFGDSEGMLFACDTKDGPFGDAQGKKPYIVEVGDEVEVGSEFH</sequence>
<dbReference type="PANTHER" id="PTHR43766">
    <property type="entry name" value="TRYPTOPHAN--TRNA LIGASE, MITOCHONDRIAL"/>
    <property type="match status" value="1"/>
</dbReference>
<comment type="catalytic activity">
    <reaction evidence="10">
        <text>tRNA(Trp) + L-tryptophan + ATP = L-tryptophyl-tRNA(Trp) + AMP + diphosphate + H(+)</text>
        <dbReference type="Rhea" id="RHEA:24080"/>
        <dbReference type="Rhea" id="RHEA-COMP:9671"/>
        <dbReference type="Rhea" id="RHEA-COMP:9705"/>
        <dbReference type="ChEBI" id="CHEBI:15378"/>
        <dbReference type="ChEBI" id="CHEBI:30616"/>
        <dbReference type="ChEBI" id="CHEBI:33019"/>
        <dbReference type="ChEBI" id="CHEBI:57912"/>
        <dbReference type="ChEBI" id="CHEBI:78442"/>
        <dbReference type="ChEBI" id="CHEBI:78535"/>
        <dbReference type="ChEBI" id="CHEBI:456215"/>
        <dbReference type="EC" id="6.1.1.2"/>
    </reaction>
</comment>
<evidence type="ECO:0000256" key="11">
    <source>
        <dbReference type="NCBIfam" id="TIGR00233"/>
    </source>
</evidence>
<evidence type="ECO:0000256" key="3">
    <source>
        <dbReference type="ARBA" id="ARBA00022555"/>
    </source>
</evidence>
<evidence type="ECO:0000256" key="4">
    <source>
        <dbReference type="ARBA" id="ARBA00022598"/>
    </source>
</evidence>
<dbReference type="GO" id="GO:0000049">
    <property type="term" value="F:tRNA binding"/>
    <property type="evidence" value="ECO:0007669"/>
    <property type="project" value="UniProtKB-UniRule"/>
</dbReference>
<evidence type="ECO:0000256" key="6">
    <source>
        <dbReference type="ARBA" id="ARBA00022840"/>
    </source>
</evidence>
<evidence type="ECO:0000256" key="10">
    <source>
        <dbReference type="ARBA" id="ARBA00049929"/>
    </source>
</evidence>
<dbReference type="NCBIfam" id="TIGR00233">
    <property type="entry name" value="trpS"/>
    <property type="match status" value="1"/>
</dbReference>
<dbReference type="Proteomes" id="UP000230796">
    <property type="component" value="Unassembled WGS sequence"/>
</dbReference>
<dbReference type="SUPFAM" id="SSF50249">
    <property type="entry name" value="Nucleic acid-binding proteins"/>
    <property type="match status" value="1"/>
</dbReference>
<evidence type="ECO:0000256" key="9">
    <source>
        <dbReference type="ARBA" id="ARBA00023146"/>
    </source>
</evidence>
<dbReference type="AlphaFoldDB" id="A0A2H0VI76"/>
<evidence type="ECO:0000256" key="7">
    <source>
        <dbReference type="ARBA" id="ARBA00022884"/>
    </source>
</evidence>
<comment type="caution">
    <text evidence="15">The sequence shown here is derived from an EMBL/GenBank/DDBJ whole genome shotgun (WGS) entry which is preliminary data.</text>
</comment>
<dbReference type="Pfam" id="PF00579">
    <property type="entry name" value="tRNA-synt_1b"/>
    <property type="match status" value="1"/>
</dbReference>
<dbReference type="Gene3D" id="1.10.240.10">
    <property type="entry name" value="Tyrosyl-Transfer RNA Synthetase"/>
    <property type="match status" value="1"/>
</dbReference>
<organism evidence="15 16">
    <name type="scientific">Candidatus Collierbacteria bacterium CG10_big_fil_rev_8_21_14_0_10_44_9</name>
    <dbReference type="NCBI Taxonomy" id="1974535"/>
    <lineage>
        <taxon>Bacteria</taxon>
        <taxon>Candidatus Collieribacteriota</taxon>
    </lineage>
</organism>
<dbReference type="FunFam" id="1.10.240.10:FF:000005">
    <property type="entry name" value="Tryptophan--tRNA ligase"/>
    <property type="match status" value="1"/>
</dbReference>
<keyword evidence="5 13" id="KW-0547">Nucleotide-binding</keyword>
<dbReference type="SUPFAM" id="SSF52374">
    <property type="entry name" value="Nucleotidylyl transferase"/>
    <property type="match status" value="1"/>
</dbReference>
<evidence type="ECO:0000313" key="15">
    <source>
        <dbReference type="EMBL" id="PIR98815.1"/>
    </source>
</evidence>
<evidence type="ECO:0000256" key="8">
    <source>
        <dbReference type="ARBA" id="ARBA00022917"/>
    </source>
</evidence>
<dbReference type="Pfam" id="PF01588">
    <property type="entry name" value="tRNA_bind"/>
    <property type="match status" value="1"/>
</dbReference>
<dbReference type="InterPro" id="IPR002306">
    <property type="entry name" value="Trp-tRNA-ligase"/>
</dbReference>
<dbReference type="EC" id="6.1.1.2" evidence="2 11"/>
<dbReference type="GO" id="GO:0006436">
    <property type="term" value="P:tryptophanyl-tRNA aminoacylation"/>
    <property type="evidence" value="ECO:0007669"/>
    <property type="project" value="UniProtKB-UniRule"/>
</dbReference>
<dbReference type="InterPro" id="IPR002547">
    <property type="entry name" value="tRNA-bd_dom"/>
</dbReference>
<dbReference type="GO" id="GO:0005829">
    <property type="term" value="C:cytosol"/>
    <property type="evidence" value="ECO:0007669"/>
    <property type="project" value="TreeGrafter"/>
</dbReference>
<evidence type="ECO:0000259" key="14">
    <source>
        <dbReference type="PROSITE" id="PS50886"/>
    </source>
</evidence>
<name>A0A2H0VI76_9BACT</name>
<accession>A0A2H0VI76</accession>
<keyword evidence="3 12" id="KW-0820">tRNA-binding</keyword>
<dbReference type="Gene3D" id="3.40.50.620">
    <property type="entry name" value="HUPs"/>
    <property type="match status" value="1"/>
</dbReference>
<protein>
    <recommendedName>
        <fullName evidence="2 11">Tryptophan--tRNA ligase</fullName>
        <ecNumber evidence="2 11">6.1.1.2</ecNumber>
    </recommendedName>
</protein>
<dbReference type="Gene3D" id="2.40.50.140">
    <property type="entry name" value="Nucleic acid-binding proteins"/>
    <property type="match status" value="1"/>
</dbReference>
<dbReference type="InterPro" id="IPR012340">
    <property type="entry name" value="NA-bd_OB-fold"/>
</dbReference>
<keyword evidence="4 13" id="KW-0436">Ligase</keyword>
<keyword evidence="8 13" id="KW-0648">Protein biosynthesis</keyword>
<dbReference type="PRINTS" id="PR01039">
    <property type="entry name" value="TRNASYNTHTRP"/>
</dbReference>
<keyword evidence="6 13" id="KW-0067">ATP-binding</keyword>
<dbReference type="InterPro" id="IPR014729">
    <property type="entry name" value="Rossmann-like_a/b/a_fold"/>
</dbReference>